<sequence>MSTIDEKRVYGDRAGADRAYVAGGVGLLSVSIAGGSVGEFGLRRRGRARDVATAGGQLAVATDDALLLADRGVAGGDPDLEETGFGPATRVGVDGERVIAVGPDDRVARLRGSEWTTLGDAREVRGIDGDLVATADGVLRVQGEGLEPAGLDDARDVSAAGIPLAATGDGLYALGNGWLRSVEGAFDVVGADPASEPGSLARAHAAAGERVYEHADGDWHDRGEAPGQVAGFAYGERAYAVTEDGEFLAGESGETVREWRSHPLGVPDVGAVALAGPESGVTS</sequence>
<keyword evidence="1" id="KW-1133">Transmembrane helix</keyword>
<dbReference type="AlphaFoldDB" id="A0ABD5QI22"/>
<dbReference type="RefSeq" id="WP_224827711.1">
    <property type="nucleotide sequence ID" value="NZ_JAIVEF010000002.1"/>
</dbReference>
<comment type="caution">
    <text evidence="3">The sequence shown here is derived from an EMBL/GenBank/DDBJ whole genome shotgun (WGS) entry which is preliminary data.</text>
</comment>
<keyword evidence="1" id="KW-0472">Membrane</keyword>
<feature type="transmembrane region" description="Helical" evidence="1">
    <location>
        <begin position="20"/>
        <end position="42"/>
    </location>
</feature>
<organism evidence="3 4">
    <name type="scientific">Saliphagus infecundisoli</name>
    <dbReference type="NCBI Taxonomy" id="1849069"/>
    <lineage>
        <taxon>Archaea</taxon>
        <taxon>Methanobacteriati</taxon>
        <taxon>Methanobacteriota</taxon>
        <taxon>Stenosarchaea group</taxon>
        <taxon>Halobacteria</taxon>
        <taxon>Halobacteriales</taxon>
        <taxon>Natrialbaceae</taxon>
        <taxon>Saliphagus</taxon>
    </lineage>
</organism>
<dbReference type="Proteomes" id="UP001595925">
    <property type="component" value="Unassembled WGS sequence"/>
</dbReference>
<dbReference type="InterPro" id="IPR056505">
    <property type="entry name" value="Beta-prop_HVO_0234"/>
</dbReference>
<proteinExistence type="predicted"/>
<dbReference type="Pfam" id="PF23366">
    <property type="entry name" value="Beta-prop_HVO_0234"/>
    <property type="match status" value="1"/>
</dbReference>
<keyword evidence="1" id="KW-0812">Transmembrane</keyword>
<name>A0ABD5QI22_9EURY</name>
<evidence type="ECO:0000256" key="1">
    <source>
        <dbReference type="SAM" id="Phobius"/>
    </source>
</evidence>
<feature type="domain" description="HVO-0234-like beta-propeller" evidence="2">
    <location>
        <begin position="3"/>
        <end position="274"/>
    </location>
</feature>
<evidence type="ECO:0000313" key="4">
    <source>
        <dbReference type="Proteomes" id="UP001595925"/>
    </source>
</evidence>
<protein>
    <recommendedName>
        <fullName evidence="2">HVO-0234-like beta-propeller domain-containing protein</fullName>
    </recommendedName>
</protein>
<accession>A0ABD5QI22</accession>
<keyword evidence="4" id="KW-1185">Reference proteome</keyword>
<evidence type="ECO:0000313" key="3">
    <source>
        <dbReference type="EMBL" id="MFC4989237.1"/>
    </source>
</evidence>
<dbReference type="EMBL" id="JBHSJG010000043">
    <property type="protein sequence ID" value="MFC4989237.1"/>
    <property type="molecule type" value="Genomic_DNA"/>
</dbReference>
<reference evidence="3 4" key="1">
    <citation type="journal article" date="2019" name="Int. J. Syst. Evol. Microbiol.">
        <title>The Global Catalogue of Microorganisms (GCM) 10K type strain sequencing project: providing services to taxonomists for standard genome sequencing and annotation.</title>
        <authorList>
            <consortium name="The Broad Institute Genomics Platform"/>
            <consortium name="The Broad Institute Genome Sequencing Center for Infectious Disease"/>
            <person name="Wu L."/>
            <person name="Ma J."/>
        </authorList>
    </citation>
    <scope>NUCLEOTIDE SEQUENCE [LARGE SCALE GENOMIC DNA]</scope>
    <source>
        <strain evidence="3 4">CGMCC 1.15824</strain>
    </source>
</reference>
<gene>
    <name evidence="3" type="ORF">ACFPFO_16010</name>
</gene>
<evidence type="ECO:0000259" key="2">
    <source>
        <dbReference type="Pfam" id="PF23366"/>
    </source>
</evidence>